<dbReference type="Proteomes" id="UP000218231">
    <property type="component" value="Unassembled WGS sequence"/>
</dbReference>
<dbReference type="AlphaFoldDB" id="A0A2A2LT89"/>
<dbReference type="EMBL" id="LIAE01006455">
    <property type="protein sequence ID" value="PAV89413.1"/>
    <property type="molecule type" value="Genomic_DNA"/>
</dbReference>
<evidence type="ECO:0000313" key="3">
    <source>
        <dbReference type="Proteomes" id="UP000218231"/>
    </source>
</evidence>
<accession>A0A2A2LT89</accession>
<feature type="compositionally biased region" description="Basic and acidic residues" evidence="1">
    <location>
        <begin position="73"/>
        <end position="104"/>
    </location>
</feature>
<feature type="region of interest" description="Disordered" evidence="1">
    <location>
        <begin position="1"/>
        <end position="104"/>
    </location>
</feature>
<gene>
    <name evidence="2" type="ORF">WR25_11931</name>
</gene>
<proteinExistence type="predicted"/>
<feature type="compositionally biased region" description="Basic and acidic residues" evidence="1">
    <location>
        <begin position="41"/>
        <end position="56"/>
    </location>
</feature>
<organism evidence="2 3">
    <name type="scientific">Diploscapter pachys</name>
    <dbReference type="NCBI Taxonomy" id="2018661"/>
    <lineage>
        <taxon>Eukaryota</taxon>
        <taxon>Metazoa</taxon>
        <taxon>Ecdysozoa</taxon>
        <taxon>Nematoda</taxon>
        <taxon>Chromadorea</taxon>
        <taxon>Rhabditida</taxon>
        <taxon>Rhabditina</taxon>
        <taxon>Rhabditomorpha</taxon>
        <taxon>Rhabditoidea</taxon>
        <taxon>Rhabditidae</taxon>
        <taxon>Diploscapter</taxon>
    </lineage>
</organism>
<evidence type="ECO:0000313" key="2">
    <source>
        <dbReference type="EMBL" id="PAV89413.1"/>
    </source>
</evidence>
<sequence>MVGDRVLMEVRLKRDGMRKGDTGELQKRSSKVSKASLKGRGGREKRQRQPDNEKTRAGQCAHRTQAANVQDATRVEAEERAKDRGDKSEEDKRRRRETVNSKEELEEKKTILKGDCLRREIEIRRNARKKGKRRRQEGGGEGNQRAANA</sequence>
<reference evidence="2 3" key="1">
    <citation type="journal article" date="2017" name="Curr. Biol.">
        <title>Genome architecture and evolution of a unichromosomal asexual nematode.</title>
        <authorList>
            <person name="Fradin H."/>
            <person name="Zegar C."/>
            <person name="Gutwein M."/>
            <person name="Lucas J."/>
            <person name="Kovtun M."/>
            <person name="Corcoran D."/>
            <person name="Baugh L.R."/>
            <person name="Kiontke K."/>
            <person name="Gunsalus K."/>
            <person name="Fitch D.H."/>
            <person name="Piano F."/>
        </authorList>
    </citation>
    <scope>NUCLEOTIDE SEQUENCE [LARGE SCALE GENOMIC DNA]</scope>
    <source>
        <strain evidence="2">PF1309</strain>
    </source>
</reference>
<keyword evidence="3" id="KW-1185">Reference proteome</keyword>
<feature type="compositionally biased region" description="Basic residues" evidence="1">
    <location>
        <begin position="126"/>
        <end position="135"/>
    </location>
</feature>
<name>A0A2A2LT89_9BILA</name>
<comment type="caution">
    <text evidence="2">The sequence shown here is derived from an EMBL/GenBank/DDBJ whole genome shotgun (WGS) entry which is preliminary data.</text>
</comment>
<evidence type="ECO:0000256" key="1">
    <source>
        <dbReference type="SAM" id="MobiDB-lite"/>
    </source>
</evidence>
<feature type="compositionally biased region" description="Basic and acidic residues" evidence="1">
    <location>
        <begin position="1"/>
        <end position="27"/>
    </location>
</feature>
<protein>
    <submittedName>
        <fullName evidence="2">Uncharacterized protein</fullName>
    </submittedName>
</protein>
<feature type="region of interest" description="Disordered" evidence="1">
    <location>
        <begin position="122"/>
        <end position="149"/>
    </location>
</feature>